<proteinExistence type="predicted"/>
<comment type="caution">
    <text evidence="2">The sequence shown here is derived from an EMBL/GenBank/DDBJ whole genome shotgun (WGS) entry which is preliminary data.</text>
</comment>
<dbReference type="CDD" id="cd01650">
    <property type="entry name" value="RT_nLTR_like"/>
    <property type="match status" value="1"/>
</dbReference>
<evidence type="ECO:0000313" key="3">
    <source>
        <dbReference type="Proteomes" id="UP000024635"/>
    </source>
</evidence>
<dbReference type="Pfam" id="PF00078">
    <property type="entry name" value="RVT_1"/>
    <property type="match status" value="1"/>
</dbReference>
<evidence type="ECO:0000313" key="2">
    <source>
        <dbReference type="EMBL" id="EYC17834.1"/>
    </source>
</evidence>
<organism evidence="2 3">
    <name type="scientific">Ancylostoma ceylanicum</name>
    <dbReference type="NCBI Taxonomy" id="53326"/>
    <lineage>
        <taxon>Eukaryota</taxon>
        <taxon>Metazoa</taxon>
        <taxon>Ecdysozoa</taxon>
        <taxon>Nematoda</taxon>
        <taxon>Chromadorea</taxon>
        <taxon>Rhabditida</taxon>
        <taxon>Rhabditina</taxon>
        <taxon>Rhabditomorpha</taxon>
        <taxon>Strongyloidea</taxon>
        <taxon>Ancylostomatidae</taxon>
        <taxon>Ancylostomatinae</taxon>
        <taxon>Ancylostoma</taxon>
    </lineage>
</organism>
<accession>A0A016UQZ4</accession>
<sequence>MVEERQAALKQMIPHKVTGSDDVAVGLWKSQCWRSADRLTRFFNQIVGEKRVPSDWQQSTTISIWKRKGSPADRANYRPNRLLSHTMKVSEHFIDRRIRNIMRLSTNQSGFVAGCGTIVAIHAARLLVEKHREKQKPLHLAFLDLGKAFNRVPHKVIWYAFRQQGVPEELIEWIRIRYSSLRSHVQAAAGTSADFPISVSVREGSALSPLLFIVVMDVVTWDLQKITWTLLYADDAHLRRQAKTRAADTKLESPACKVQC</sequence>
<dbReference type="PANTHER" id="PTHR19446">
    <property type="entry name" value="REVERSE TRANSCRIPTASES"/>
    <property type="match status" value="1"/>
</dbReference>
<dbReference type="Proteomes" id="UP000024635">
    <property type="component" value="Unassembled WGS sequence"/>
</dbReference>
<dbReference type="PROSITE" id="PS50878">
    <property type="entry name" value="RT_POL"/>
    <property type="match status" value="1"/>
</dbReference>
<dbReference type="InterPro" id="IPR000477">
    <property type="entry name" value="RT_dom"/>
</dbReference>
<dbReference type="AlphaFoldDB" id="A0A016UQZ4"/>
<feature type="domain" description="Reverse transcriptase" evidence="1">
    <location>
        <begin position="45"/>
        <end position="260"/>
    </location>
</feature>
<dbReference type="OrthoDB" id="7696066at2759"/>
<keyword evidence="3" id="KW-1185">Reference proteome</keyword>
<name>A0A016UQZ4_9BILA</name>
<reference evidence="3" key="1">
    <citation type="journal article" date="2015" name="Nat. Genet.">
        <title>The genome and transcriptome of the zoonotic hookworm Ancylostoma ceylanicum identify infection-specific gene families.</title>
        <authorList>
            <person name="Schwarz E.M."/>
            <person name="Hu Y."/>
            <person name="Antoshechkin I."/>
            <person name="Miller M.M."/>
            <person name="Sternberg P.W."/>
            <person name="Aroian R.V."/>
        </authorList>
    </citation>
    <scope>NUCLEOTIDE SEQUENCE</scope>
    <source>
        <strain evidence="3">HY135</strain>
    </source>
</reference>
<protein>
    <recommendedName>
        <fullName evidence="1">Reverse transcriptase domain-containing protein</fullName>
    </recommendedName>
</protein>
<dbReference type="EMBL" id="JARK01001365">
    <property type="protein sequence ID" value="EYC17834.1"/>
    <property type="molecule type" value="Genomic_DNA"/>
</dbReference>
<gene>
    <name evidence="2" type="primary">Acey_s0029.g1897</name>
    <name evidence="2" type="ORF">Y032_0029g1897</name>
</gene>
<evidence type="ECO:0000259" key="1">
    <source>
        <dbReference type="PROSITE" id="PS50878"/>
    </source>
</evidence>